<dbReference type="AlphaFoldDB" id="A0A059BTN5"/>
<protein>
    <submittedName>
        <fullName evidence="2">Uncharacterized protein</fullName>
    </submittedName>
</protein>
<dbReference type="InParanoid" id="A0A059BTN5"/>
<accession>A0A059BTN5</accession>
<dbReference type="Gramene" id="KCW68980">
    <property type="protein sequence ID" value="KCW68980"/>
    <property type="gene ID" value="EUGRSUZ_F02542"/>
</dbReference>
<organism evidence="2">
    <name type="scientific">Eucalyptus grandis</name>
    <name type="common">Flooded gum</name>
    <dbReference type="NCBI Taxonomy" id="71139"/>
    <lineage>
        <taxon>Eukaryota</taxon>
        <taxon>Viridiplantae</taxon>
        <taxon>Streptophyta</taxon>
        <taxon>Embryophyta</taxon>
        <taxon>Tracheophyta</taxon>
        <taxon>Spermatophyta</taxon>
        <taxon>Magnoliopsida</taxon>
        <taxon>eudicotyledons</taxon>
        <taxon>Gunneridae</taxon>
        <taxon>Pentapetalae</taxon>
        <taxon>rosids</taxon>
        <taxon>malvids</taxon>
        <taxon>Myrtales</taxon>
        <taxon>Myrtaceae</taxon>
        <taxon>Myrtoideae</taxon>
        <taxon>Eucalypteae</taxon>
        <taxon>Eucalyptus</taxon>
    </lineage>
</organism>
<evidence type="ECO:0000313" key="2">
    <source>
        <dbReference type="EMBL" id="KCW68980.1"/>
    </source>
</evidence>
<sequence>MFSMVCVGFWVSRSFQDCLGVKSGGDHIIRQSRSDLGAKMCSYTSARNRMCQRGGFLFPLSISFSGSRGNLREDPKFSQQSHFLHQTG</sequence>
<evidence type="ECO:0000256" key="1">
    <source>
        <dbReference type="SAM" id="MobiDB-lite"/>
    </source>
</evidence>
<feature type="compositionally biased region" description="Polar residues" evidence="1">
    <location>
        <begin position="77"/>
        <end position="88"/>
    </location>
</feature>
<proteinExistence type="predicted"/>
<name>A0A059BTN5_EUCGR</name>
<feature type="region of interest" description="Disordered" evidence="1">
    <location>
        <begin position="67"/>
        <end position="88"/>
    </location>
</feature>
<gene>
    <name evidence="2" type="ORF">EUGRSUZ_F02542</name>
</gene>
<reference evidence="2" key="1">
    <citation type="submission" date="2013-07" db="EMBL/GenBank/DDBJ databases">
        <title>The genome of Eucalyptus grandis.</title>
        <authorList>
            <person name="Schmutz J."/>
            <person name="Hayes R."/>
            <person name="Myburg A."/>
            <person name="Tuskan G."/>
            <person name="Grattapaglia D."/>
            <person name="Rokhsar D.S."/>
        </authorList>
    </citation>
    <scope>NUCLEOTIDE SEQUENCE</scope>
    <source>
        <tissue evidence="2">Leaf extractions</tissue>
    </source>
</reference>
<dbReference type="EMBL" id="KK198758">
    <property type="protein sequence ID" value="KCW68980.1"/>
    <property type="molecule type" value="Genomic_DNA"/>
</dbReference>